<dbReference type="AlphaFoldDB" id="G8X5Z4"/>
<dbReference type="KEGG" id="fco:FCOL_03785"/>
<protein>
    <submittedName>
        <fullName evidence="1">Uncharacterized protein</fullName>
    </submittedName>
</protein>
<dbReference type="GeneID" id="60758172"/>
<dbReference type="EMBL" id="CP003222">
    <property type="protein sequence ID" value="AEW85597.1"/>
    <property type="molecule type" value="Genomic_DNA"/>
</dbReference>
<proteinExistence type="predicted"/>
<dbReference type="Proteomes" id="UP000005638">
    <property type="component" value="Chromosome"/>
</dbReference>
<sequence length="170" mass="19823">MNAINTKEKAIGIMELVYNTNGNWMRSGNSGSIKDPMTVAGNIISRQAICYNVGYMYYFDWYEFEPFKEKKWRYREEINEDIDFKFTTAHEIGHEILKKYGGTIYSYGHKGSVNSVTQSMKDNASSYPLNGEIDIMPYYPKDPPYSFFNRYTASEKDVLSLVWLIKIKIH</sequence>
<reference evidence="1 2" key="1">
    <citation type="journal article" date="2012" name="J. Bacteriol.">
        <title>Genome Sequence of the Fish Pathogen Flavobacterium columnare ATCC 49512.</title>
        <authorList>
            <person name="Tekedar H.C."/>
            <person name="Karsi A."/>
            <person name="Gillaspy A.F."/>
            <person name="Dyer D.W."/>
            <person name="Benton N.R."/>
            <person name="Zaitshik J."/>
            <person name="Vamenta S."/>
            <person name="Banes M.M."/>
            <person name="Gulsoy N."/>
            <person name="Aboko-Cole M."/>
            <person name="Waldbieser G.C."/>
            <person name="Lawrence M.L."/>
        </authorList>
    </citation>
    <scope>NUCLEOTIDE SEQUENCE [LARGE SCALE GENOMIC DNA]</scope>
    <source>
        <strain evidence="2">ATCC 49512 / CIP 103533 / TG 44/87</strain>
    </source>
</reference>
<name>G8X5Z4_FLACA</name>
<evidence type="ECO:0000313" key="2">
    <source>
        <dbReference type="Proteomes" id="UP000005638"/>
    </source>
</evidence>
<organism evidence="1 2">
    <name type="scientific">Flavobacterium columnare (strain ATCC 49512 / CIP 103533 / TG 44/87)</name>
    <dbReference type="NCBI Taxonomy" id="1041826"/>
    <lineage>
        <taxon>Bacteria</taxon>
        <taxon>Pseudomonadati</taxon>
        <taxon>Bacteroidota</taxon>
        <taxon>Flavobacteriia</taxon>
        <taxon>Flavobacteriales</taxon>
        <taxon>Flavobacteriaceae</taxon>
        <taxon>Flavobacterium</taxon>
    </lineage>
</organism>
<dbReference type="RefSeq" id="WP_014164878.1">
    <property type="nucleotide sequence ID" value="NC_016510.2"/>
</dbReference>
<dbReference type="eggNOG" id="ENOG5033T7D">
    <property type="taxonomic scope" value="Bacteria"/>
</dbReference>
<evidence type="ECO:0000313" key="1">
    <source>
        <dbReference type="EMBL" id="AEW85597.1"/>
    </source>
</evidence>
<keyword evidence="2" id="KW-1185">Reference proteome</keyword>
<dbReference type="STRING" id="1041826.FCOL_03785"/>
<accession>G8X5Z4</accession>
<dbReference type="HOGENOM" id="CLU_1568430_0_0_10"/>
<gene>
    <name evidence="1" type="ordered locus">FCOL_03785</name>
</gene>